<proteinExistence type="predicted"/>
<dbReference type="InterPro" id="IPR005184">
    <property type="entry name" value="DUF306_Meta_HslJ"/>
</dbReference>
<dbReference type="Gene3D" id="2.40.128.270">
    <property type="match status" value="1"/>
</dbReference>
<dbReference type="AlphaFoldDB" id="A0A3B0M3D7"/>
<protein>
    <recommendedName>
        <fullName evidence="2">DUF306 domain-containing protein</fullName>
    </recommendedName>
</protein>
<keyword evidence="4" id="KW-1185">Reference proteome</keyword>
<feature type="signal peptide" evidence="1">
    <location>
        <begin position="1"/>
        <end position="19"/>
    </location>
</feature>
<reference evidence="4" key="1">
    <citation type="submission" date="2018-08" db="EMBL/GenBank/DDBJ databases">
        <authorList>
            <person name="Rodrigo-Torres L."/>
            <person name="Arahal R. D."/>
            <person name="Lucena T."/>
        </authorList>
    </citation>
    <scope>NUCLEOTIDE SEQUENCE [LARGE SCALE GENOMIC DNA]</scope>
    <source>
        <strain evidence="4">CECT 7235</strain>
    </source>
</reference>
<sequence length="419" mass="43230">MRVIAIACVVAALGQGALARDVALVLDWPAAEAGTELGAVGGQGTPPSAELVAVTRDSAGAVLTTLRQPVSVGTPEVTLSLPSLSRQATTLHVGALVAGRFRLQSARATILGGQPPDSLSLSAVLTASFTTDYLCDTGEEIALVPDGAGFVLDGARDKRFAPSELDGRFTAEDGTIANRIPGLLQLESGEGVLIETCQPIPARPILPLTALGPLEDPAWRVDIGLDGSLLTLPTDAAVTPPDAPAPRVATTITRQSDDALRFEMGVHRLLVRRAPCTLPGVDMPYPLSASLTGPDGAFPMGCAGNPLRSLEGAPWQVTHLFGAAVPPADDGANAFTLQFDTGRVAGRTSCNRYLGRAAVAGARLEVRDLGATRLPCPTNLTNLETRFLDALEAATGILRLPGGGLVLYAGSTAILVAKH</sequence>
<organism evidence="3 4">
    <name type="scientific">Roseinatronobacter ekhonensis</name>
    <dbReference type="NCBI Taxonomy" id="254356"/>
    <lineage>
        <taxon>Bacteria</taxon>
        <taxon>Pseudomonadati</taxon>
        <taxon>Pseudomonadota</taxon>
        <taxon>Alphaproteobacteria</taxon>
        <taxon>Rhodobacterales</taxon>
        <taxon>Paracoccaceae</taxon>
        <taxon>Roseinatronobacter</taxon>
    </lineage>
</organism>
<dbReference type="InterPro" id="IPR038670">
    <property type="entry name" value="HslJ-like_sf"/>
</dbReference>
<dbReference type="Proteomes" id="UP000272908">
    <property type="component" value="Unassembled WGS sequence"/>
</dbReference>
<accession>A0A3B0M3D7</accession>
<name>A0A3B0M3D7_9RHOB</name>
<gene>
    <name evidence="3" type="ORF">ROE7235_00397</name>
</gene>
<evidence type="ECO:0000259" key="2">
    <source>
        <dbReference type="Pfam" id="PF03724"/>
    </source>
</evidence>
<keyword evidence="1" id="KW-0732">Signal</keyword>
<feature type="chain" id="PRO_5017310465" description="DUF306 domain-containing protein" evidence="1">
    <location>
        <begin position="20"/>
        <end position="419"/>
    </location>
</feature>
<evidence type="ECO:0000313" key="4">
    <source>
        <dbReference type="Proteomes" id="UP000272908"/>
    </source>
</evidence>
<evidence type="ECO:0000313" key="3">
    <source>
        <dbReference type="EMBL" id="SUZ30671.1"/>
    </source>
</evidence>
<dbReference type="Pfam" id="PF03724">
    <property type="entry name" value="META"/>
    <property type="match status" value="1"/>
</dbReference>
<dbReference type="PANTHER" id="PTHR35535:SF2">
    <property type="entry name" value="DUF306 DOMAIN-CONTAINING PROTEIN"/>
    <property type="match status" value="1"/>
</dbReference>
<dbReference type="PANTHER" id="PTHR35535">
    <property type="entry name" value="HEAT SHOCK PROTEIN HSLJ"/>
    <property type="match status" value="1"/>
</dbReference>
<dbReference type="RefSeq" id="WP_183073269.1">
    <property type="nucleotide sequence ID" value="NZ_UIHC01000003.1"/>
</dbReference>
<dbReference type="EMBL" id="UIHC01000003">
    <property type="protein sequence ID" value="SUZ30671.1"/>
    <property type="molecule type" value="Genomic_DNA"/>
</dbReference>
<evidence type="ECO:0000256" key="1">
    <source>
        <dbReference type="SAM" id="SignalP"/>
    </source>
</evidence>
<feature type="domain" description="DUF306" evidence="2">
    <location>
        <begin position="309"/>
        <end position="408"/>
    </location>
</feature>
<dbReference type="InterPro" id="IPR053147">
    <property type="entry name" value="Hsp_HslJ-like"/>
</dbReference>